<organism evidence="6 7">
    <name type="scientific">Aestuariirhabdus litorea</name>
    <dbReference type="NCBI Taxonomy" id="2528527"/>
    <lineage>
        <taxon>Bacteria</taxon>
        <taxon>Pseudomonadati</taxon>
        <taxon>Pseudomonadota</taxon>
        <taxon>Gammaproteobacteria</taxon>
        <taxon>Oceanospirillales</taxon>
        <taxon>Aestuariirhabdaceae</taxon>
        <taxon>Aestuariirhabdus</taxon>
    </lineage>
</organism>
<dbReference type="GO" id="GO:0003700">
    <property type="term" value="F:DNA-binding transcription factor activity"/>
    <property type="evidence" value="ECO:0007669"/>
    <property type="project" value="InterPro"/>
</dbReference>
<evidence type="ECO:0000256" key="2">
    <source>
        <dbReference type="ARBA" id="ARBA00023015"/>
    </source>
</evidence>
<dbReference type="FunFam" id="1.10.10.10:FF:000001">
    <property type="entry name" value="LysR family transcriptional regulator"/>
    <property type="match status" value="1"/>
</dbReference>
<evidence type="ECO:0000313" key="6">
    <source>
        <dbReference type="EMBL" id="RRJ84931.1"/>
    </source>
</evidence>
<dbReference type="Proteomes" id="UP000280792">
    <property type="component" value="Unassembled WGS sequence"/>
</dbReference>
<accession>A0A3P3VQ67</accession>
<reference evidence="6 7" key="2">
    <citation type="submission" date="2018-12" db="EMBL/GenBank/DDBJ databases">
        <title>Simiduia agarivorans gen. nov., sp. nov., a marine, agarolytic bacterium isolated from shallow coastal water from Keelung, Taiwan.</title>
        <authorList>
            <person name="Shieh W.Y."/>
        </authorList>
    </citation>
    <scope>NUCLEOTIDE SEQUENCE [LARGE SCALE GENOMIC DNA]</scope>
    <source>
        <strain evidence="6 7">GTF-13</strain>
    </source>
</reference>
<keyword evidence="2" id="KW-0805">Transcription regulation</keyword>
<comment type="similarity">
    <text evidence="1">Belongs to the LysR transcriptional regulatory family.</text>
</comment>
<dbReference type="Gene3D" id="1.10.10.10">
    <property type="entry name" value="Winged helix-like DNA-binding domain superfamily/Winged helix DNA-binding domain"/>
    <property type="match status" value="1"/>
</dbReference>
<protein>
    <submittedName>
        <fullName evidence="6">LysR family transcriptional regulator</fullName>
    </submittedName>
</protein>
<dbReference type="Pfam" id="PF00126">
    <property type="entry name" value="HTH_1"/>
    <property type="match status" value="1"/>
</dbReference>
<dbReference type="PANTHER" id="PTHR30126:SF81">
    <property type="entry name" value="HTH-TYPE TRANSCRIPTIONAL REGULATOR ILVY"/>
    <property type="match status" value="1"/>
</dbReference>
<evidence type="ECO:0000259" key="5">
    <source>
        <dbReference type="PROSITE" id="PS50931"/>
    </source>
</evidence>
<dbReference type="AlphaFoldDB" id="A0A3P3VQ67"/>
<dbReference type="Pfam" id="PF03466">
    <property type="entry name" value="LysR_substrate"/>
    <property type="match status" value="1"/>
</dbReference>
<dbReference type="PROSITE" id="PS50931">
    <property type="entry name" value="HTH_LYSR"/>
    <property type="match status" value="1"/>
</dbReference>
<dbReference type="InterPro" id="IPR036388">
    <property type="entry name" value="WH-like_DNA-bd_sf"/>
</dbReference>
<dbReference type="RefSeq" id="WP_125015361.1">
    <property type="nucleotide sequence ID" value="NZ_QWEZ01000001.1"/>
</dbReference>
<dbReference type="SUPFAM" id="SSF46785">
    <property type="entry name" value="Winged helix' DNA-binding domain"/>
    <property type="match status" value="1"/>
</dbReference>
<dbReference type="InterPro" id="IPR005119">
    <property type="entry name" value="LysR_subst-bd"/>
</dbReference>
<keyword evidence="3" id="KW-0238">DNA-binding</keyword>
<dbReference type="GO" id="GO:0000976">
    <property type="term" value="F:transcription cis-regulatory region binding"/>
    <property type="evidence" value="ECO:0007669"/>
    <property type="project" value="TreeGrafter"/>
</dbReference>
<evidence type="ECO:0000313" key="7">
    <source>
        <dbReference type="Proteomes" id="UP000280792"/>
    </source>
</evidence>
<dbReference type="PANTHER" id="PTHR30126">
    <property type="entry name" value="HTH-TYPE TRANSCRIPTIONAL REGULATOR"/>
    <property type="match status" value="1"/>
</dbReference>
<keyword evidence="4" id="KW-0804">Transcription</keyword>
<gene>
    <name evidence="6" type="ORF">D0544_07565</name>
</gene>
<dbReference type="SUPFAM" id="SSF53850">
    <property type="entry name" value="Periplasmic binding protein-like II"/>
    <property type="match status" value="1"/>
</dbReference>
<name>A0A3P3VQ67_9GAMM</name>
<keyword evidence="7" id="KW-1185">Reference proteome</keyword>
<comment type="caution">
    <text evidence="6">The sequence shown here is derived from an EMBL/GenBank/DDBJ whole genome shotgun (WGS) entry which is preliminary data.</text>
</comment>
<dbReference type="CDD" id="cd05466">
    <property type="entry name" value="PBP2_LTTR_substrate"/>
    <property type="match status" value="1"/>
</dbReference>
<sequence>METSALHAFVAVAECGSFSLAGERLHLTQPAISKRIASLESQLNTRLFDRIGRQVGLTESGSTLLPKAYAILAELADAKRQINNLKGDVSGSLSISTSHHIGLHRLPPVLRQFSRQHPQVALDIHFVDSEVAYDEVIHGQIELGIITLAPEQRQREFIHSARVWRDPLCFVVSREHPLAQASPLSLAELSRYSAIFPGPNTFTHHIVKGLFTAHKLELRVSMATNYLETIKMMVSIGLAWSVLPRSMLDHELAELEVRGAALERDLGYIHHTGRTLSNAAQAFIDTLHAHQENG</sequence>
<dbReference type="Gene3D" id="3.40.190.290">
    <property type="match status" value="1"/>
</dbReference>
<dbReference type="PRINTS" id="PR00039">
    <property type="entry name" value="HTHLYSR"/>
</dbReference>
<dbReference type="EMBL" id="QWEZ01000001">
    <property type="protein sequence ID" value="RRJ84931.1"/>
    <property type="molecule type" value="Genomic_DNA"/>
</dbReference>
<evidence type="ECO:0000256" key="4">
    <source>
        <dbReference type="ARBA" id="ARBA00023163"/>
    </source>
</evidence>
<dbReference type="InterPro" id="IPR000847">
    <property type="entry name" value="LysR_HTH_N"/>
</dbReference>
<dbReference type="InterPro" id="IPR036390">
    <property type="entry name" value="WH_DNA-bd_sf"/>
</dbReference>
<reference evidence="6 7" key="1">
    <citation type="submission" date="2018-08" db="EMBL/GenBank/DDBJ databases">
        <authorList>
            <person name="Khan S.A."/>
        </authorList>
    </citation>
    <scope>NUCLEOTIDE SEQUENCE [LARGE SCALE GENOMIC DNA]</scope>
    <source>
        <strain evidence="6 7">GTF-13</strain>
    </source>
</reference>
<proteinExistence type="inferred from homology"/>
<evidence type="ECO:0000256" key="1">
    <source>
        <dbReference type="ARBA" id="ARBA00009437"/>
    </source>
</evidence>
<evidence type="ECO:0000256" key="3">
    <source>
        <dbReference type="ARBA" id="ARBA00023125"/>
    </source>
</evidence>
<feature type="domain" description="HTH lysR-type" evidence="5">
    <location>
        <begin position="1"/>
        <end position="58"/>
    </location>
</feature>